<dbReference type="SUPFAM" id="SSF57184">
    <property type="entry name" value="Growth factor receptor domain"/>
    <property type="match status" value="2"/>
</dbReference>
<accession>A0ABY8THY4</accession>
<evidence type="ECO:0008006" key="3">
    <source>
        <dbReference type="Google" id="ProtNLM"/>
    </source>
</evidence>
<evidence type="ECO:0000313" key="2">
    <source>
        <dbReference type="Proteomes" id="UP001244341"/>
    </source>
</evidence>
<dbReference type="PANTHER" id="PTHR46104:SF1">
    <property type="entry name" value="GENE 9195-RELATED"/>
    <property type="match status" value="1"/>
</dbReference>
<proteinExistence type="predicted"/>
<protein>
    <recommendedName>
        <fullName evidence="3">Tyrosine-protein kinase ephrin type A/B receptor-like domain-containing protein</fullName>
    </recommendedName>
</protein>
<dbReference type="InterPro" id="IPR009030">
    <property type="entry name" value="Growth_fac_rcpt_cys_sf"/>
</dbReference>
<dbReference type="EMBL" id="CP126208">
    <property type="protein sequence ID" value="WIA08696.1"/>
    <property type="molecule type" value="Genomic_DNA"/>
</dbReference>
<dbReference type="PANTHER" id="PTHR46104">
    <property type="entry name" value="GENE 9195-RELATED-RELATED"/>
    <property type="match status" value="1"/>
</dbReference>
<organism evidence="1 2">
    <name type="scientific">Tetradesmus obliquus</name>
    <name type="common">Green alga</name>
    <name type="synonym">Acutodesmus obliquus</name>
    <dbReference type="NCBI Taxonomy" id="3088"/>
    <lineage>
        <taxon>Eukaryota</taxon>
        <taxon>Viridiplantae</taxon>
        <taxon>Chlorophyta</taxon>
        <taxon>core chlorophytes</taxon>
        <taxon>Chlorophyceae</taxon>
        <taxon>CS clade</taxon>
        <taxon>Sphaeropleales</taxon>
        <taxon>Scenedesmaceae</taxon>
        <taxon>Tetradesmus</taxon>
    </lineage>
</organism>
<reference evidence="1 2" key="1">
    <citation type="submission" date="2023-05" db="EMBL/GenBank/DDBJ databases">
        <title>A 100% complete, gapless, phased diploid assembly of the Scenedesmus obliquus UTEX 3031 genome.</title>
        <authorList>
            <person name="Biondi T.C."/>
            <person name="Hanschen E.R."/>
            <person name="Kwon T."/>
            <person name="Eng W."/>
            <person name="Kruse C.P.S."/>
            <person name="Koehler S.I."/>
            <person name="Kunde Y."/>
            <person name="Gleasner C.D."/>
            <person name="You Mak K.T."/>
            <person name="Polle J."/>
            <person name="Hovde B.T."/>
            <person name="Starkenburg S.R."/>
        </authorList>
    </citation>
    <scope>NUCLEOTIDE SEQUENCE [LARGE SCALE GENOMIC DNA]</scope>
    <source>
        <strain evidence="1 2">DOE0152z</strain>
    </source>
</reference>
<keyword evidence="2" id="KW-1185">Reference proteome</keyword>
<sequence length="1526" mass="158914">MLQSECPIQYCNTGRNCIYSSRTKKWRCTSCTGLRIPNEAKSECVCPAGFFPTSDGGCAVCKDNMFCPQGQSALRSTARPCPANTVTLRRGAKSINDCFNAPGYSYRKTSAGIRAVPCGVNTWTTGLKKQTTCTACTTGFMTDPETVPGSHTSSDVCQAPAGSFVTGVSTALCPKGEYSDDYSLATACKTCEDLYDGPGITTAREGSTSARNCTWLEPGYALMDDKKRAILGRVDLTNTPISGAKKCPQNWYCPGGDPNGTGTPTKCEHNMWTEDEGALSPDECVAPPGMYLPDVPAGGLTAEQLKIRHCPQGTYKETWQRVGVAGCLPCGTGYWLSDKTIFLSELDPNSGLVRQQWGVRGSTDSCFIQRGMGAIFERNQTTAATALRAIICPADHYGVVGVDGTDSVWKKYGRVATPCTQCPTNMVTRGSSADLKVATIQVVNATNDQQTQGLTTASSEGYYTVDSCFTQPGYGYLQGASQLCAEGYWSAGGTRLPCTQCPFGRTTKAAVEINSDAVHCTKYIAGYGELNNIPQLCAIGQYQEPQVDVGTPCQACPPSLTTRAVGGASSTACDLCAAGWGTIALNTTCKSCQDGYYGDADRKDSTCTKCPGGRSFSYDWQGVDDIFTPQTTSKPFSSSQADCVADFAQTVEGSFHLDLQYAAGASSELLLVPGRENLQSCVQECREDAKCAAATFDYESLKCWHWEPASKESFVANGGVAFKLLSSTNLAASTKVAAQEMGSGEYSFIPDGVNTPARIAPSSRNTPVATTSLRACLKACSNVNLCAGVVFGQLSGEDTIAADSCKLILGKSLPGNSLRTLIKANLMGLNTDTRVSAGYFSQPGSNTVAVCPPSSSADAVAANRQGWFCPGGGVGSASRTRCSAANPTGTYMPEGAEKAGDCGAWLLPGYYYKQGNTPPVVACAANSFCPGGDNIAGATADKGMQACPTGTQNTGGITAVSMANCDKLVLGYYYLAPGPISADTIKRCDPGFYCDTNLVPITVNSTTVAAGVSGAGIGAGRLRCPTGSSSAEFAKAVTDCSILLPGYQYSGAGAIGITTIKTCDDDRYCPGAATITANVPSPGIACPEGTGVAKNADDEARGITTANGCTKLYAGYSYTGVGMDISRSTVQPCPANNFCHGHPQNPATISLGTPILPIGCPTGTKRDTGTQRTGLTADEDWRTANRPLLVATPASSAANGGETTNDCNRLVDGYYYDGSNVEPFITSSTIKECEPGKFCRTEGVLIEKGDDTNPGNSGLADPGVNNCVTGVTSLAGAKSLNDCNIIKARYYYDGSGAISNSNIKDCPKKSYCPGDLTVVVGSETGRFACAAGTTTFKYHPIAELLDLSASSSADCSLLLPGYYYTGAGDISDDTVLQCPDDSYCIGVTRPANGDSSCPGCIVVGTPLGKADCPTGSGTAAVAWTPTNRDSINDCVNIKPGYYYLGASGCSAIVADTSAASCTFKVCDFEGTNAYCNGATDVGLLTVSAGRTMCATANPPPSTLTSCDVRAGREGVDCISAAQCISP</sequence>
<evidence type="ECO:0000313" key="1">
    <source>
        <dbReference type="EMBL" id="WIA08696.1"/>
    </source>
</evidence>
<gene>
    <name evidence="1" type="ORF">OEZ85_008121</name>
</gene>
<name>A0ABY8THY4_TETOB</name>
<dbReference type="SMART" id="SM01411">
    <property type="entry name" value="Ephrin_rec_like"/>
    <property type="match status" value="10"/>
</dbReference>
<dbReference type="Proteomes" id="UP001244341">
    <property type="component" value="Chromosome 1b"/>
</dbReference>